<keyword evidence="1" id="KW-0805">Transcription regulation</keyword>
<dbReference type="PANTHER" id="PTHR33204">
    <property type="entry name" value="TRANSCRIPTIONAL REGULATOR, MARR FAMILY"/>
    <property type="match status" value="1"/>
</dbReference>
<dbReference type="SUPFAM" id="SSF46785">
    <property type="entry name" value="Winged helix' DNA-binding domain"/>
    <property type="match status" value="1"/>
</dbReference>
<dbReference type="GO" id="GO:0003677">
    <property type="term" value="F:DNA binding"/>
    <property type="evidence" value="ECO:0007669"/>
    <property type="project" value="UniProtKB-KW"/>
</dbReference>
<sequence length="232" mass="25110">MRTYRDACGVTRALDVVGERWTLPVVRELVFGPRRYSDLASALPGVSTNILGSRLKELTDAGVIAKRRLSPPAAVTVYELTPWGAGLEPILVSLGRWAAHTPVNLEEQSFSASSFALSLRTTFDSQAARDSELHLTFLMGEDVFEARVAKGVFTIARHEEHPGLSAHSRVSTDSSPTRVHADPKTLAAIVYARLDLAEASRDARVRIDGSPASVTAFARCFTLPTPPMEGPA</sequence>
<dbReference type="OrthoDB" id="9792527at2"/>
<accession>A0A3A4FB53</accession>
<dbReference type="PROSITE" id="PS51118">
    <property type="entry name" value="HTH_HXLR"/>
    <property type="match status" value="1"/>
</dbReference>
<comment type="caution">
    <text evidence="5">The sequence shown here is derived from an EMBL/GenBank/DDBJ whole genome shotgun (WGS) entry which is preliminary data.</text>
</comment>
<proteinExistence type="predicted"/>
<evidence type="ECO:0000313" key="6">
    <source>
        <dbReference type="Proteomes" id="UP000266615"/>
    </source>
</evidence>
<protein>
    <submittedName>
        <fullName evidence="5">Transcriptional regulator</fullName>
    </submittedName>
</protein>
<dbReference type="PANTHER" id="PTHR33204:SF18">
    <property type="entry name" value="TRANSCRIPTIONAL REGULATORY PROTEIN"/>
    <property type="match status" value="1"/>
</dbReference>
<dbReference type="InterPro" id="IPR002577">
    <property type="entry name" value="HTH_HxlR"/>
</dbReference>
<dbReference type="EMBL" id="QYZP01000001">
    <property type="protein sequence ID" value="RJN32337.1"/>
    <property type="molecule type" value="Genomic_DNA"/>
</dbReference>
<name>A0A3A4FB53_9MICC</name>
<dbReference type="Gene3D" id="3.30.1050.10">
    <property type="entry name" value="SCP2 sterol-binding domain"/>
    <property type="match status" value="1"/>
</dbReference>
<reference evidence="5 6" key="1">
    <citation type="submission" date="2018-09" db="EMBL/GenBank/DDBJ databases">
        <title>Nesterenkonia natronophila sp. nov., an alkaliphilic actinobacteriume isolated from a soda lake, and emended description of the genus Nesterenkonia.</title>
        <authorList>
            <person name="Menes R.J."/>
            <person name="Iriarte A."/>
        </authorList>
    </citation>
    <scope>NUCLEOTIDE SEQUENCE [LARGE SCALE GENOMIC DNA]</scope>
    <source>
        <strain evidence="5 6">M8</strain>
    </source>
</reference>
<organism evidence="5 6">
    <name type="scientific">Nesterenkonia natronophila</name>
    <dbReference type="NCBI Taxonomy" id="2174932"/>
    <lineage>
        <taxon>Bacteria</taxon>
        <taxon>Bacillati</taxon>
        <taxon>Actinomycetota</taxon>
        <taxon>Actinomycetes</taxon>
        <taxon>Micrococcales</taxon>
        <taxon>Micrococcaceae</taxon>
        <taxon>Nesterenkonia</taxon>
    </lineage>
</organism>
<evidence type="ECO:0000256" key="1">
    <source>
        <dbReference type="ARBA" id="ARBA00023015"/>
    </source>
</evidence>
<dbReference type="RefSeq" id="WP_119901383.1">
    <property type="nucleotide sequence ID" value="NZ_QYZP01000001.1"/>
</dbReference>
<dbReference type="InterPro" id="IPR036527">
    <property type="entry name" value="SCP2_sterol-bd_dom_sf"/>
</dbReference>
<keyword evidence="2" id="KW-0238">DNA-binding</keyword>
<dbReference type="Pfam" id="PF01638">
    <property type="entry name" value="HxlR"/>
    <property type="match status" value="1"/>
</dbReference>
<keyword evidence="6" id="KW-1185">Reference proteome</keyword>
<evidence type="ECO:0000256" key="3">
    <source>
        <dbReference type="ARBA" id="ARBA00023163"/>
    </source>
</evidence>
<evidence type="ECO:0000313" key="5">
    <source>
        <dbReference type="EMBL" id="RJN32337.1"/>
    </source>
</evidence>
<evidence type="ECO:0000256" key="2">
    <source>
        <dbReference type="ARBA" id="ARBA00023125"/>
    </source>
</evidence>
<dbReference type="Proteomes" id="UP000266615">
    <property type="component" value="Unassembled WGS sequence"/>
</dbReference>
<dbReference type="Gene3D" id="1.10.10.10">
    <property type="entry name" value="Winged helix-like DNA-binding domain superfamily/Winged helix DNA-binding domain"/>
    <property type="match status" value="1"/>
</dbReference>
<dbReference type="InterPro" id="IPR036388">
    <property type="entry name" value="WH-like_DNA-bd_sf"/>
</dbReference>
<evidence type="ECO:0000259" key="4">
    <source>
        <dbReference type="PROSITE" id="PS51118"/>
    </source>
</evidence>
<dbReference type="AlphaFoldDB" id="A0A3A4FB53"/>
<feature type="domain" description="HTH hxlR-type" evidence="4">
    <location>
        <begin position="8"/>
        <end position="106"/>
    </location>
</feature>
<keyword evidence="3" id="KW-0804">Transcription</keyword>
<gene>
    <name evidence="5" type="ORF">D3250_00260</name>
</gene>
<dbReference type="InterPro" id="IPR036390">
    <property type="entry name" value="WH_DNA-bd_sf"/>
</dbReference>